<dbReference type="PROSITE" id="PS00300">
    <property type="entry name" value="SRP54"/>
    <property type="match status" value="1"/>
</dbReference>
<feature type="domain" description="SRP54-type proteins GTP-binding" evidence="12">
    <location>
        <begin position="268"/>
        <end position="281"/>
    </location>
</feature>
<comment type="caution">
    <text evidence="13">The sequence shown here is derived from an EMBL/GenBank/DDBJ whole genome shotgun (WGS) entry which is preliminary data.</text>
</comment>
<name>A0A421NV39_9MOLU</name>
<keyword evidence="3 10" id="KW-0547">Nucleotide-binding</keyword>
<dbReference type="HAMAP" id="MF_00306">
    <property type="entry name" value="SRP54"/>
    <property type="match status" value="1"/>
</dbReference>
<feature type="binding site" evidence="10">
    <location>
        <begin position="189"/>
        <end position="193"/>
    </location>
    <ligand>
        <name>GTP</name>
        <dbReference type="ChEBI" id="CHEBI:37565"/>
    </ligand>
</feature>
<keyword evidence="8 10" id="KW-0687">Ribonucleoprotein</keyword>
<evidence type="ECO:0000256" key="4">
    <source>
        <dbReference type="ARBA" id="ARBA00022801"/>
    </source>
</evidence>
<dbReference type="InterPro" id="IPR004780">
    <property type="entry name" value="SRP"/>
</dbReference>
<comment type="subunit">
    <text evidence="10">Part of the signal recognition particle protein translocation system, which is composed of SRP and FtsY.</text>
</comment>
<keyword evidence="2 10" id="KW-0963">Cytoplasm</keyword>
<dbReference type="AlphaFoldDB" id="A0A421NV39"/>
<comment type="catalytic activity">
    <reaction evidence="9 10">
        <text>GTP + H2O = GDP + phosphate + H(+)</text>
        <dbReference type="Rhea" id="RHEA:19669"/>
        <dbReference type="ChEBI" id="CHEBI:15377"/>
        <dbReference type="ChEBI" id="CHEBI:15378"/>
        <dbReference type="ChEBI" id="CHEBI:37565"/>
        <dbReference type="ChEBI" id="CHEBI:43474"/>
        <dbReference type="ChEBI" id="CHEBI:58189"/>
        <dbReference type="EC" id="3.6.5.4"/>
    </reaction>
</comment>
<dbReference type="InterPro" id="IPR036891">
    <property type="entry name" value="Signal_recog_part_SRP54_M_sf"/>
</dbReference>
<dbReference type="Gene3D" id="1.20.120.140">
    <property type="entry name" value="Signal recognition particle SRP54, nucleotide-binding domain"/>
    <property type="match status" value="1"/>
</dbReference>
<evidence type="ECO:0000256" key="10">
    <source>
        <dbReference type="HAMAP-Rule" id="MF_00306"/>
    </source>
</evidence>
<dbReference type="OrthoDB" id="9804720at2"/>
<keyword evidence="4 10" id="KW-0378">Hydrolase</keyword>
<comment type="function">
    <text evidence="10">Involved in targeting and insertion of nascent membrane proteins into the cytoplasmic membrane. Binds to the hydrophobic signal sequence of the ribosome-nascent chain (RNC) as it emerges from the ribosomes. The SRP-RNC complex is then targeted to the cytoplasmic membrane where it interacts with the SRP receptor FtsY.</text>
</comment>
<dbReference type="EC" id="3.6.5.4" evidence="10"/>
<comment type="subcellular location">
    <subcellularLocation>
        <location evidence="10">Cytoplasm</location>
    </subcellularLocation>
    <text evidence="10">The SRP-RNC complex is targeted to the cytoplasmic membrane.</text>
</comment>
<evidence type="ECO:0000313" key="14">
    <source>
        <dbReference type="Proteomes" id="UP000283896"/>
    </source>
</evidence>
<dbReference type="InterPro" id="IPR042101">
    <property type="entry name" value="SRP54_N_sf"/>
</dbReference>
<dbReference type="STRING" id="69896.S284_02540"/>
<dbReference type="PANTHER" id="PTHR11564">
    <property type="entry name" value="SIGNAL RECOGNITION PARTICLE 54K PROTEIN SRP54"/>
    <property type="match status" value="1"/>
</dbReference>
<keyword evidence="7 10" id="KW-0733">Signal recognition particle</keyword>
<dbReference type="GO" id="GO:0008312">
    <property type="term" value="F:7S RNA binding"/>
    <property type="evidence" value="ECO:0007669"/>
    <property type="project" value="InterPro"/>
</dbReference>
<dbReference type="InterPro" id="IPR027417">
    <property type="entry name" value="P-loop_NTPase"/>
</dbReference>
<dbReference type="Gene3D" id="3.40.50.300">
    <property type="entry name" value="P-loop containing nucleotide triphosphate hydrolases"/>
    <property type="match status" value="1"/>
</dbReference>
<evidence type="ECO:0000256" key="8">
    <source>
        <dbReference type="ARBA" id="ARBA00023274"/>
    </source>
</evidence>
<feature type="binding site" evidence="10">
    <location>
        <begin position="247"/>
        <end position="250"/>
    </location>
    <ligand>
        <name>GTP</name>
        <dbReference type="ChEBI" id="CHEBI:37565"/>
    </ligand>
</feature>
<organism evidence="13 14">
    <name type="scientific">Candidatus Phytoplasma solani</name>
    <dbReference type="NCBI Taxonomy" id="69896"/>
    <lineage>
        <taxon>Bacteria</taxon>
        <taxon>Bacillati</taxon>
        <taxon>Mycoplasmatota</taxon>
        <taxon>Mollicutes</taxon>
        <taxon>Acholeplasmatales</taxon>
        <taxon>Acholeplasmataceae</taxon>
        <taxon>Candidatus Phytoplasma</taxon>
        <taxon>16SrXII (Stolbur group)</taxon>
    </lineage>
</organism>
<dbReference type="InterPro" id="IPR003593">
    <property type="entry name" value="AAA+_ATPase"/>
</dbReference>
<dbReference type="GO" id="GO:0003924">
    <property type="term" value="F:GTPase activity"/>
    <property type="evidence" value="ECO:0007669"/>
    <property type="project" value="UniProtKB-UniRule"/>
</dbReference>
<reference evidence="14" key="1">
    <citation type="submission" date="2016-11" db="EMBL/GenBank/DDBJ databases">
        <title>Genome sequence of Candidatus Phytoplasma solani strain SA-1.</title>
        <authorList>
            <person name="Haryono M."/>
            <person name="Samarzija I."/>
            <person name="Seruga Music M."/>
            <person name="Hogenhout S."/>
            <person name="Kuo C.-H."/>
        </authorList>
    </citation>
    <scope>NUCLEOTIDE SEQUENCE [LARGE SCALE GENOMIC DNA]</scope>
    <source>
        <strain evidence="14">SA-1</strain>
    </source>
</reference>
<evidence type="ECO:0000256" key="3">
    <source>
        <dbReference type="ARBA" id="ARBA00022741"/>
    </source>
</evidence>
<feature type="binding site" evidence="10">
    <location>
        <begin position="107"/>
        <end position="114"/>
    </location>
    <ligand>
        <name>GTP</name>
        <dbReference type="ChEBI" id="CHEBI:37565"/>
    </ligand>
</feature>
<proteinExistence type="inferred from homology"/>
<dbReference type="Gene3D" id="1.10.260.30">
    <property type="entry name" value="Signal recognition particle, SRP54 subunit, M-domain"/>
    <property type="match status" value="1"/>
</dbReference>
<evidence type="ECO:0000256" key="2">
    <source>
        <dbReference type="ARBA" id="ARBA00022490"/>
    </source>
</evidence>
<dbReference type="SUPFAM" id="SSF47364">
    <property type="entry name" value="Domain of the SRP/SRP receptor G-proteins"/>
    <property type="match status" value="1"/>
</dbReference>
<dbReference type="GO" id="GO:0048500">
    <property type="term" value="C:signal recognition particle"/>
    <property type="evidence" value="ECO:0007669"/>
    <property type="project" value="UniProtKB-UniRule"/>
</dbReference>
<dbReference type="SUPFAM" id="SSF47446">
    <property type="entry name" value="Signal peptide-binding domain"/>
    <property type="match status" value="1"/>
</dbReference>
<dbReference type="SMART" id="SM00962">
    <property type="entry name" value="SRP54"/>
    <property type="match status" value="1"/>
</dbReference>
<dbReference type="Proteomes" id="UP000283896">
    <property type="component" value="Unassembled WGS sequence"/>
</dbReference>
<keyword evidence="5 10" id="KW-0694">RNA-binding</keyword>
<dbReference type="EMBL" id="MPBG01000007">
    <property type="protein sequence ID" value="RMI87882.1"/>
    <property type="molecule type" value="Genomic_DNA"/>
</dbReference>
<dbReference type="Pfam" id="PF00448">
    <property type="entry name" value="SRP54"/>
    <property type="match status" value="1"/>
</dbReference>
<dbReference type="InterPro" id="IPR013822">
    <property type="entry name" value="Signal_recog_particl_SRP54_hlx"/>
</dbReference>
<dbReference type="CDD" id="cd18539">
    <property type="entry name" value="SRP_G"/>
    <property type="match status" value="1"/>
</dbReference>
<dbReference type="RefSeq" id="WP_023161376.1">
    <property type="nucleotide sequence ID" value="NC_022588.1"/>
</dbReference>
<dbReference type="GO" id="GO:0005525">
    <property type="term" value="F:GTP binding"/>
    <property type="evidence" value="ECO:0007669"/>
    <property type="project" value="UniProtKB-UniRule"/>
</dbReference>
<feature type="region of interest" description="Disordered" evidence="11">
    <location>
        <begin position="387"/>
        <end position="406"/>
    </location>
</feature>
<keyword evidence="14" id="KW-1185">Reference proteome</keyword>
<keyword evidence="6 10" id="KW-0342">GTP-binding</keyword>
<dbReference type="SMART" id="SM00963">
    <property type="entry name" value="SRP54_N"/>
    <property type="match status" value="1"/>
</dbReference>
<evidence type="ECO:0000256" key="9">
    <source>
        <dbReference type="ARBA" id="ARBA00048027"/>
    </source>
</evidence>
<evidence type="ECO:0000256" key="6">
    <source>
        <dbReference type="ARBA" id="ARBA00023134"/>
    </source>
</evidence>
<evidence type="ECO:0000313" key="13">
    <source>
        <dbReference type="EMBL" id="RMI87882.1"/>
    </source>
</evidence>
<evidence type="ECO:0000256" key="7">
    <source>
        <dbReference type="ARBA" id="ARBA00023135"/>
    </source>
</evidence>
<sequence length="453" mass="50567">MSILGEGLQKIINKIKGKTIIEANDITNIMQDIRLSLIEADVNIKVIDKFHDLIEQRASKQEVLKGLTPKEHIIKIINETLTQLLGSTRADLILNPEPQITTMMLIGLQGSGKTTTAGKLALWLRKKNNKKVLLIACDIYRPGAIEQLKTIGKQINIDVFSKKDIPVNNIIDEGINYAKAKGYDAVIIDTAGRLTIDQNMMQELQNIKSQCNPSEVLLVIDALTGQQSAQNAKSFHEQLGATGIILTKMDADTKGGASLSVRVMTKLPLKFISSSETIDSLEPFNPDRMASRLLGMGDVLTLIETVTQNINPDQGKKMIDRFFDNNYNYYDFQKQLKTLKKMGSFSKILSFIPGLGNKIKTLNASINNDSLKKFEVLIQSMTEKERKNPQLIASSSRRRSRIAAGSGNKLSDVSQLMNLLEQQKKLAKQMKNFDDQDLSKLQDDPLSFFNNLK</sequence>
<protein>
    <recommendedName>
        <fullName evidence="10">Signal recognition particle protein</fullName>
        <ecNumber evidence="10">3.6.5.4</ecNumber>
    </recommendedName>
    <alternativeName>
        <fullName evidence="10">Fifty-four homolog</fullName>
    </alternativeName>
</protein>
<dbReference type="SMART" id="SM00382">
    <property type="entry name" value="AAA"/>
    <property type="match status" value="1"/>
</dbReference>
<evidence type="ECO:0000256" key="5">
    <source>
        <dbReference type="ARBA" id="ARBA00022884"/>
    </source>
</evidence>
<dbReference type="InterPro" id="IPR004125">
    <property type="entry name" value="Signal_recog_particle_SRP54_M"/>
</dbReference>
<dbReference type="KEGG" id="psol:S284_02540"/>
<comment type="similarity">
    <text evidence="1 10">Belongs to the GTP-binding SRP family. SRP54 subfamily.</text>
</comment>
<dbReference type="PANTHER" id="PTHR11564:SF5">
    <property type="entry name" value="SIGNAL RECOGNITION PARTICLE SUBUNIT SRP54"/>
    <property type="match status" value="1"/>
</dbReference>
<evidence type="ECO:0000256" key="11">
    <source>
        <dbReference type="SAM" id="MobiDB-lite"/>
    </source>
</evidence>
<evidence type="ECO:0000256" key="1">
    <source>
        <dbReference type="ARBA" id="ARBA00005450"/>
    </source>
</evidence>
<accession>A0A421NV39</accession>
<dbReference type="InterPro" id="IPR022941">
    <property type="entry name" value="SRP54"/>
</dbReference>
<dbReference type="NCBIfam" id="TIGR00959">
    <property type="entry name" value="ffh"/>
    <property type="match status" value="1"/>
</dbReference>
<dbReference type="GO" id="GO:0006614">
    <property type="term" value="P:SRP-dependent cotranslational protein targeting to membrane"/>
    <property type="evidence" value="ECO:0007669"/>
    <property type="project" value="InterPro"/>
</dbReference>
<dbReference type="Pfam" id="PF02881">
    <property type="entry name" value="SRP54_N"/>
    <property type="match status" value="1"/>
</dbReference>
<dbReference type="Pfam" id="PF02978">
    <property type="entry name" value="SRP_SPB"/>
    <property type="match status" value="1"/>
</dbReference>
<dbReference type="InterPro" id="IPR036225">
    <property type="entry name" value="SRP/SRP_N"/>
</dbReference>
<comment type="domain">
    <text evidence="10">Composed of three domains: the N-terminal N domain, which is responsible for interactions with the ribosome, the central G domain, which binds GTP, and the C-terminal M domain, which binds the RNA and the signal sequence of the RNC.</text>
</comment>
<gene>
    <name evidence="10 13" type="primary">ffh</name>
    <name evidence="13" type="ORF">PSSA1_v1c5050</name>
</gene>
<evidence type="ECO:0000259" key="12">
    <source>
        <dbReference type="PROSITE" id="PS00300"/>
    </source>
</evidence>
<dbReference type="SUPFAM" id="SSF52540">
    <property type="entry name" value="P-loop containing nucleoside triphosphate hydrolases"/>
    <property type="match status" value="1"/>
</dbReference>
<dbReference type="InterPro" id="IPR000897">
    <property type="entry name" value="SRP54_GTPase_dom"/>
</dbReference>